<dbReference type="Proteomes" id="UP000828048">
    <property type="component" value="Chromosome 8"/>
</dbReference>
<reference evidence="1 2" key="1">
    <citation type="journal article" date="2021" name="Hortic Res">
        <title>High-quality reference genome and annotation aids understanding of berry development for evergreen blueberry (Vaccinium darrowii).</title>
        <authorList>
            <person name="Yu J."/>
            <person name="Hulse-Kemp A.M."/>
            <person name="Babiker E."/>
            <person name="Staton M."/>
        </authorList>
    </citation>
    <scope>NUCLEOTIDE SEQUENCE [LARGE SCALE GENOMIC DNA]</scope>
    <source>
        <strain evidence="2">cv. NJ 8807/NJ 8810</strain>
        <tissue evidence="1">Young leaf</tissue>
    </source>
</reference>
<dbReference type="EMBL" id="CM037158">
    <property type="protein sequence ID" value="KAH7850917.1"/>
    <property type="molecule type" value="Genomic_DNA"/>
</dbReference>
<name>A0ACB7YCS0_9ERIC</name>
<proteinExistence type="predicted"/>
<keyword evidence="2" id="KW-1185">Reference proteome</keyword>
<gene>
    <name evidence="1" type="ORF">Vadar_004619</name>
</gene>
<sequence>MKDHALQGIFSGENSAISQSLVNWDLPPIYDEYTEEGFLIVQRYQDSDLATHVMTIVECPKSSNYDGQRRQENYLLQKSHTLPSKPVSISKKFVECYWIEETILEQRTKVFNTYGIVHGFQSLFILNSEVKVVHGNGTETVHIEAMAQKTNKHQQEKLPVETMSSPDIARMLENSEELDRLRRVQQEVLLEINTIHDKIRSEPNEPKRRQLKADSDISMRSTSVENHLDTLSSLTGEQVAARVTEGAEKDQWVVAKVTHFARESGDYVLEFDDDEDDDGFLPQIVVPFYWVVGLPEGRIVAAAHKGRK</sequence>
<protein>
    <submittedName>
        <fullName evidence="1">Uncharacterized protein</fullName>
    </submittedName>
</protein>
<comment type="caution">
    <text evidence="1">The sequence shown here is derived from an EMBL/GenBank/DDBJ whole genome shotgun (WGS) entry which is preliminary data.</text>
</comment>
<evidence type="ECO:0000313" key="1">
    <source>
        <dbReference type="EMBL" id="KAH7850917.1"/>
    </source>
</evidence>
<organism evidence="1 2">
    <name type="scientific">Vaccinium darrowii</name>
    <dbReference type="NCBI Taxonomy" id="229202"/>
    <lineage>
        <taxon>Eukaryota</taxon>
        <taxon>Viridiplantae</taxon>
        <taxon>Streptophyta</taxon>
        <taxon>Embryophyta</taxon>
        <taxon>Tracheophyta</taxon>
        <taxon>Spermatophyta</taxon>
        <taxon>Magnoliopsida</taxon>
        <taxon>eudicotyledons</taxon>
        <taxon>Gunneridae</taxon>
        <taxon>Pentapetalae</taxon>
        <taxon>asterids</taxon>
        <taxon>Ericales</taxon>
        <taxon>Ericaceae</taxon>
        <taxon>Vaccinioideae</taxon>
        <taxon>Vaccinieae</taxon>
        <taxon>Vaccinium</taxon>
    </lineage>
</organism>
<evidence type="ECO:0000313" key="2">
    <source>
        <dbReference type="Proteomes" id="UP000828048"/>
    </source>
</evidence>
<accession>A0ACB7YCS0</accession>